<protein>
    <submittedName>
        <fullName evidence="1">Uncharacterized protein</fullName>
    </submittedName>
</protein>
<proteinExistence type="predicted"/>
<evidence type="ECO:0000313" key="2">
    <source>
        <dbReference type="Proteomes" id="UP000230405"/>
    </source>
</evidence>
<gene>
    <name evidence="1" type="ORF">COX77_02805</name>
</gene>
<comment type="caution">
    <text evidence="1">The sequence shown here is derived from an EMBL/GenBank/DDBJ whole genome shotgun (WGS) entry which is preliminary data.</text>
</comment>
<dbReference type="Proteomes" id="UP000230405">
    <property type="component" value="Unassembled WGS sequence"/>
</dbReference>
<evidence type="ECO:0000313" key="1">
    <source>
        <dbReference type="EMBL" id="PIZ99036.1"/>
    </source>
</evidence>
<reference evidence="2" key="1">
    <citation type="submission" date="2017-09" db="EMBL/GenBank/DDBJ databases">
        <title>Depth-based differentiation of microbial function through sediment-hosted aquifers and enrichment of novel symbionts in the deep terrestrial subsurface.</title>
        <authorList>
            <person name="Probst A.J."/>
            <person name="Ladd B."/>
            <person name="Jarett J.K."/>
            <person name="Geller-Mcgrath D.E."/>
            <person name="Sieber C.M.K."/>
            <person name="Emerson J.B."/>
            <person name="Anantharaman K."/>
            <person name="Thomas B.C."/>
            <person name="Malmstrom R."/>
            <person name="Stieglmeier M."/>
            <person name="Klingl A."/>
            <person name="Woyke T."/>
            <person name="Ryan C.M."/>
            <person name="Banfield J.F."/>
        </authorList>
    </citation>
    <scope>NUCLEOTIDE SEQUENCE [LARGE SCALE GENOMIC DNA]</scope>
</reference>
<name>A0A2M7VEY4_9BACT</name>
<dbReference type="AlphaFoldDB" id="A0A2M7VEY4"/>
<accession>A0A2M7VEY4</accession>
<dbReference type="EMBL" id="PFPO01000050">
    <property type="protein sequence ID" value="PIZ99036.1"/>
    <property type="molecule type" value="Genomic_DNA"/>
</dbReference>
<organism evidence="1 2">
    <name type="scientific">Candidatus Komeilibacteria bacterium CG_4_10_14_0_2_um_filter_37_10</name>
    <dbReference type="NCBI Taxonomy" id="1974470"/>
    <lineage>
        <taxon>Bacteria</taxon>
        <taxon>Candidatus Komeiliibacteriota</taxon>
    </lineage>
</organism>
<sequence>MEQCKKMAQEFMTSQLVKWLIAFEYHGAVLGASWELGFQPTTKTDNSGKYKILITLSVSGSSIFGSSITTCSQEVIKRQRFHYAIEVEQREFLKIISLDKKNQPLKINYNGACLTRYGQYLIFPGVRIPLPLNLRICLKLNHETRRRFIDLIREINSEEFRTIARVESNLQKLKLSAFG</sequence>